<organism evidence="1 2">
    <name type="scientific">Dibothriocephalus latus</name>
    <name type="common">Fish tapeworm</name>
    <name type="synonym">Diphyllobothrium latum</name>
    <dbReference type="NCBI Taxonomy" id="60516"/>
    <lineage>
        <taxon>Eukaryota</taxon>
        <taxon>Metazoa</taxon>
        <taxon>Spiralia</taxon>
        <taxon>Lophotrochozoa</taxon>
        <taxon>Platyhelminthes</taxon>
        <taxon>Cestoda</taxon>
        <taxon>Eucestoda</taxon>
        <taxon>Diphyllobothriidea</taxon>
        <taxon>Diphyllobothriidae</taxon>
        <taxon>Dibothriocephalus</taxon>
    </lineage>
</organism>
<dbReference type="InterPro" id="IPR036460">
    <property type="entry name" value="Cu_amine_oxidase_C_sf"/>
</dbReference>
<protein>
    <submittedName>
        <fullName evidence="1">Uncharacterized protein</fullName>
    </submittedName>
</protein>
<dbReference type="EMBL" id="UYRU01066146">
    <property type="protein sequence ID" value="VDN16526.1"/>
    <property type="molecule type" value="Genomic_DNA"/>
</dbReference>
<feature type="non-terminal residue" evidence="1">
    <location>
        <position position="62"/>
    </location>
</feature>
<dbReference type="OrthoDB" id="6245543at2759"/>
<dbReference type="SUPFAM" id="SSF49998">
    <property type="entry name" value="Amine oxidase catalytic domain"/>
    <property type="match status" value="1"/>
</dbReference>
<dbReference type="GO" id="GO:0009308">
    <property type="term" value="P:amine metabolic process"/>
    <property type="evidence" value="ECO:0007669"/>
    <property type="project" value="InterPro"/>
</dbReference>
<dbReference type="GO" id="GO:0048038">
    <property type="term" value="F:quinone binding"/>
    <property type="evidence" value="ECO:0007669"/>
    <property type="project" value="InterPro"/>
</dbReference>
<proteinExistence type="predicted"/>
<dbReference type="GO" id="GO:0005507">
    <property type="term" value="F:copper ion binding"/>
    <property type="evidence" value="ECO:0007669"/>
    <property type="project" value="InterPro"/>
</dbReference>
<name>A0A3P7PES9_DIBLA</name>
<reference evidence="1 2" key="1">
    <citation type="submission" date="2018-11" db="EMBL/GenBank/DDBJ databases">
        <authorList>
            <consortium name="Pathogen Informatics"/>
        </authorList>
    </citation>
    <scope>NUCLEOTIDE SEQUENCE [LARGE SCALE GENOMIC DNA]</scope>
</reference>
<evidence type="ECO:0000313" key="2">
    <source>
        <dbReference type="Proteomes" id="UP000281553"/>
    </source>
</evidence>
<gene>
    <name evidence="1" type="ORF">DILT_LOCUS12357</name>
</gene>
<sequence length="62" mass="7245">MYGKQEEEKSFKKPTLAPTFPGTIKSKFVRYGNWTFHVGVLRDTGVRFFDIRFQSRLMVAEA</sequence>
<dbReference type="AlphaFoldDB" id="A0A3P7PES9"/>
<dbReference type="GO" id="GO:0008131">
    <property type="term" value="F:primary methylamine oxidase activity"/>
    <property type="evidence" value="ECO:0007669"/>
    <property type="project" value="InterPro"/>
</dbReference>
<keyword evidence="2" id="KW-1185">Reference proteome</keyword>
<evidence type="ECO:0000313" key="1">
    <source>
        <dbReference type="EMBL" id="VDN16526.1"/>
    </source>
</evidence>
<accession>A0A3P7PES9</accession>
<dbReference type="Gene3D" id="2.70.98.20">
    <property type="entry name" value="Copper amine oxidase, catalytic domain"/>
    <property type="match status" value="1"/>
</dbReference>
<dbReference type="Proteomes" id="UP000281553">
    <property type="component" value="Unassembled WGS sequence"/>
</dbReference>